<evidence type="ECO:0000259" key="4">
    <source>
        <dbReference type="Pfam" id="PF01764"/>
    </source>
</evidence>
<dbReference type="PANTHER" id="PTHR45856:SF11">
    <property type="entry name" value="FUNGAL LIPASE-LIKE DOMAIN-CONTAINING PROTEIN"/>
    <property type="match status" value="1"/>
</dbReference>
<dbReference type="OrthoDB" id="6500128at2759"/>
<dbReference type="InterPro" id="IPR029058">
    <property type="entry name" value="AB_hydrolase_fold"/>
</dbReference>
<accession>A0A9W4NQZ6</accession>
<comment type="catalytic activity">
    <reaction evidence="2">
        <text>a diacylglycerol + H2O = a monoacylglycerol + a fatty acid + H(+)</text>
        <dbReference type="Rhea" id="RHEA:32731"/>
        <dbReference type="ChEBI" id="CHEBI:15377"/>
        <dbReference type="ChEBI" id="CHEBI:15378"/>
        <dbReference type="ChEBI" id="CHEBI:17408"/>
        <dbReference type="ChEBI" id="CHEBI:18035"/>
        <dbReference type="ChEBI" id="CHEBI:28868"/>
    </reaction>
</comment>
<dbReference type="Proteomes" id="UP001152592">
    <property type="component" value="Unassembled WGS sequence"/>
</dbReference>
<sequence length="307" mass="33048">MRTLKRPDFETTPRLNNGRLAPMAWDIHEYTSLAMLWKVVPAFILLSQGLAQSAVSKDVFENISRYTAFSAAAYADTCETPPAGSKVIQYFSDEATDTQGTLFEDEAKQELIMAFRGTSSPKDLDTDLIFTLVPLSAPGTKCSDCKEAYVAVESDVVAAIKKHKSGSLTVTGHSLGGSIAAIASSALAEQFGNITTYTFGEPRNGDAAFGKYVSGLVPDENYFRVTHHNDGVPQIPPTQLGFEHHGPEYWEKAGDQNDASTTLACGPDSKKCNAAQDFGDGPINRAHLTYTNMAIGNSLFVEACGAK</sequence>
<comment type="caution">
    <text evidence="5">The sequence shown here is derived from an EMBL/GenBank/DDBJ whole genome shotgun (WGS) entry which is preliminary data.</text>
</comment>
<gene>
    <name evidence="5" type="ORF">PSALAMII_LOCUS8585</name>
</gene>
<dbReference type="Pfam" id="PF01764">
    <property type="entry name" value="Lipase_3"/>
    <property type="match status" value="1"/>
</dbReference>
<dbReference type="InterPro" id="IPR051218">
    <property type="entry name" value="Sec_MonoDiacylglyc_Lipase"/>
</dbReference>
<proteinExistence type="inferred from homology"/>
<evidence type="ECO:0000256" key="2">
    <source>
        <dbReference type="ARBA" id="ARBA00047591"/>
    </source>
</evidence>
<evidence type="ECO:0000256" key="1">
    <source>
        <dbReference type="ARBA" id="ARBA00043996"/>
    </source>
</evidence>
<evidence type="ECO:0000313" key="6">
    <source>
        <dbReference type="Proteomes" id="UP001152592"/>
    </source>
</evidence>
<dbReference type="EMBL" id="CAJVPD010000264">
    <property type="protein sequence ID" value="CAG8409921.1"/>
    <property type="molecule type" value="Genomic_DNA"/>
</dbReference>
<evidence type="ECO:0000256" key="3">
    <source>
        <dbReference type="ARBA" id="ARBA00048461"/>
    </source>
</evidence>
<organism evidence="5 6">
    <name type="scientific">Penicillium salamii</name>
    <dbReference type="NCBI Taxonomy" id="1612424"/>
    <lineage>
        <taxon>Eukaryota</taxon>
        <taxon>Fungi</taxon>
        <taxon>Dikarya</taxon>
        <taxon>Ascomycota</taxon>
        <taxon>Pezizomycotina</taxon>
        <taxon>Eurotiomycetes</taxon>
        <taxon>Eurotiomycetidae</taxon>
        <taxon>Eurotiales</taxon>
        <taxon>Aspergillaceae</taxon>
        <taxon>Penicillium</taxon>
    </lineage>
</organism>
<dbReference type="SUPFAM" id="SSF53474">
    <property type="entry name" value="alpha/beta-Hydrolases"/>
    <property type="match status" value="1"/>
</dbReference>
<name>A0A9W4NQZ6_9EURO</name>
<dbReference type="GO" id="GO:0072330">
    <property type="term" value="P:monocarboxylic acid biosynthetic process"/>
    <property type="evidence" value="ECO:0007669"/>
    <property type="project" value="UniProtKB-ARBA"/>
</dbReference>
<dbReference type="PANTHER" id="PTHR45856">
    <property type="entry name" value="ALPHA/BETA-HYDROLASES SUPERFAMILY PROTEIN"/>
    <property type="match status" value="1"/>
</dbReference>
<protein>
    <recommendedName>
        <fullName evidence="4">Fungal lipase-type domain-containing protein</fullName>
    </recommendedName>
</protein>
<dbReference type="InterPro" id="IPR002921">
    <property type="entry name" value="Fungal_lipase-type"/>
</dbReference>
<dbReference type="Gene3D" id="3.40.50.1820">
    <property type="entry name" value="alpha/beta hydrolase"/>
    <property type="match status" value="1"/>
</dbReference>
<dbReference type="AlphaFoldDB" id="A0A9W4NQZ6"/>
<comment type="catalytic activity">
    <reaction evidence="3">
        <text>a monoacylglycerol + H2O = glycerol + a fatty acid + H(+)</text>
        <dbReference type="Rhea" id="RHEA:15245"/>
        <dbReference type="ChEBI" id="CHEBI:15377"/>
        <dbReference type="ChEBI" id="CHEBI:15378"/>
        <dbReference type="ChEBI" id="CHEBI:17408"/>
        <dbReference type="ChEBI" id="CHEBI:17754"/>
        <dbReference type="ChEBI" id="CHEBI:28868"/>
    </reaction>
</comment>
<dbReference type="GO" id="GO:0006629">
    <property type="term" value="P:lipid metabolic process"/>
    <property type="evidence" value="ECO:0007669"/>
    <property type="project" value="InterPro"/>
</dbReference>
<dbReference type="CDD" id="cd00519">
    <property type="entry name" value="Lipase_3"/>
    <property type="match status" value="1"/>
</dbReference>
<feature type="domain" description="Fungal lipase-type" evidence="4">
    <location>
        <begin position="112"/>
        <end position="238"/>
    </location>
</feature>
<comment type="similarity">
    <text evidence="1">Belongs to the AB hydrolase superfamily. Lipase family. Class 3 subfamily.</text>
</comment>
<evidence type="ECO:0000313" key="5">
    <source>
        <dbReference type="EMBL" id="CAG8409921.1"/>
    </source>
</evidence>
<reference evidence="5" key="1">
    <citation type="submission" date="2021-07" db="EMBL/GenBank/DDBJ databases">
        <authorList>
            <person name="Branca A.L. A."/>
        </authorList>
    </citation>
    <scope>NUCLEOTIDE SEQUENCE</scope>
</reference>
<dbReference type="GO" id="GO:0017000">
    <property type="term" value="P:antibiotic biosynthetic process"/>
    <property type="evidence" value="ECO:0007669"/>
    <property type="project" value="UniProtKB-ARBA"/>
</dbReference>